<dbReference type="FunFam" id="1.25.10.10:FF:000331">
    <property type="entry name" value="Phosphoprotein phosphatase, putative"/>
    <property type="match status" value="1"/>
</dbReference>
<sequence>MLCYQYKRRRSALSLKQPTSTFFKKVLQKNFENTKSLPSLYLSDIDENPASLPTPKKVTPPPNVMTNSQPPKMDGEGIPQPIADPEVPLVVHSISTRFSTSQNIIEFTPIPDLPKIGDSNFAEIFEQKCNTCSIPCDYSNPQIDSLLKASVKIALTELINLLSNNSCRQMTAEQIQMLYKMLNFNIFRELPDINVDFLPVEAPPIYLDNSFERLEMCYTILRSMIMMFNNDNYFPPEFTKKLIQLLLSPNTNEHNCIIQCVLQYYNSFPARQHSIVHEIYILVQDYRDQVISPFCVCPCLFLLYRIYKPILPNLNTSLYQELHSNVLPLVLTKHLPWFYEPLQHLLVLLSNYCSCNSVFIITFLIHFFPRTTSPKQIAFLNILIALNQNLNTSDFNEVVVPLYKLIASCSMNTNCKVMETALKIWQNQKIVAYIIDKSKIIFPIVYPAISEVSRSFWNSAIQNTALSVLTKMHDIDPFVYDELNTKHVKAAPQKQKISQQKRWAYVARIAAFYDRDFDLFKKLTEIQYTFNSESPLVSMSATGTGDTGKRAVLHAMKKNTNWR</sequence>
<name>A0A1J4KT67_9EUKA</name>
<dbReference type="GO" id="GO:0000159">
    <property type="term" value="C:protein phosphatase type 2A complex"/>
    <property type="evidence" value="ECO:0007669"/>
    <property type="project" value="InterPro"/>
</dbReference>
<accession>A0A1J4KT67</accession>
<protein>
    <submittedName>
        <fullName evidence="1">Phosphoprotein phosphatase</fullName>
    </submittedName>
</protein>
<evidence type="ECO:0000313" key="1">
    <source>
        <dbReference type="EMBL" id="OHT12854.1"/>
    </source>
</evidence>
<gene>
    <name evidence="1" type="ORF">TRFO_17101</name>
</gene>
<comment type="caution">
    <text evidence="1">The sequence shown here is derived from an EMBL/GenBank/DDBJ whole genome shotgun (WGS) entry which is preliminary data.</text>
</comment>
<dbReference type="Gene3D" id="1.25.10.10">
    <property type="entry name" value="Leucine-rich Repeat Variant"/>
    <property type="match status" value="1"/>
</dbReference>
<dbReference type="Pfam" id="PF01603">
    <property type="entry name" value="B56"/>
    <property type="match status" value="1"/>
</dbReference>
<reference evidence="1" key="1">
    <citation type="submission" date="2016-10" db="EMBL/GenBank/DDBJ databases">
        <authorList>
            <person name="Benchimol M."/>
            <person name="Almeida L.G."/>
            <person name="Vasconcelos A.T."/>
            <person name="Perreira-Neves A."/>
            <person name="Rosa I.A."/>
            <person name="Tasca T."/>
            <person name="Bogo M.R."/>
            <person name="de Souza W."/>
        </authorList>
    </citation>
    <scope>NUCLEOTIDE SEQUENCE [LARGE SCALE GENOMIC DNA]</scope>
    <source>
        <strain evidence="1">K</strain>
    </source>
</reference>
<dbReference type="EMBL" id="MLAK01000553">
    <property type="protein sequence ID" value="OHT12854.1"/>
    <property type="molecule type" value="Genomic_DNA"/>
</dbReference>
<keyword evidence="2" id="KW-1185">Reference proteome</keyword>
<proteinExistence type="predicted"/>
<dbReference type="InterPro" id="IPR016024">
    <property type="entry name" value="ARM-type_fold"/>
</dbReference>
<dbReference type="SUPFAM" id="SSF48371">
    <property type="entry name" value="ARM repeat"/>
    <property type="match status" value="1"/>
</dbReference>
<dbReference type="PANTHER" id="PTHR10257:SF3">
    <property type="entry name" value="SERINE_THREONINE-PROTEIN PHOSPHATASE 2A 56 KDA REGULATORY SUBUNIT GAMMA ISOFORM"/>
    <property type="match status" value="1"/>
</dbReference>
<organism evidence="1 2">
    <name type="scientific">Tritrichomonas foetus</name>
    <dbReference type="NCBI Taxonomy" id="1144522"/>
    <lineage>
        <taxon>Eukaryota</taxon>
        <taxon>Metamonada</taxon>
        <taxon>Parabasalia</taxon>
        <taxon>Tritrichomonadida</taxon>
        <taxon>Tritrichomonadidae</taxon>
        <taxon>Tritrichomonas</taxon>
    </lineage>
</organism>
<dbReference type="PANTHER" id="PTHR10257">
    <property type="entry name" value="SERINE/THREONINE PROTEIN PHOSPHATASE 2A PP2A REGULATORY SUBUNIT B"/>
    <property type="match status" value="1"/>
</dbReference>
<dbReference type="AlphaFoldDB" id="A0A1J4KT67"/>
<dbReference type="GO" id="GO:0007165">
    <property type="term" value="P:signal transduction"/>
    <property type="evidence" value="ECO:0007669"/>
    <property type="project" value="InterPro"/>
</dbReference>
<dbReference type="VEuPathDB" id="TrichDB:TRFO_17101"/>
<dbReference type="Proteomes" id="UP000179807">
    <property type="component" value="Unassembled WGS sequence"/>
</dbReference>
<dbReference type="GeneID" id="94834093"/>
<dbReference type="InterPro" id="IPR002554">
    <property type="entry name" value="PP2A_B56"/>
</dbReference>
<evidence type="ECO:0000313" key="2">
    <source>
        <dbReference type="Proteomes" id="UP000179807"/>
    </source>
</evidence>
<dbReference type="InterPro" id="IPR011989">
    <property type="entry name" value="ARM-like"/>
</dbReference>
<dbReference type="GO" id="GO:0019888">
    <property type="term" value="F:protein phosphatase regulator activity"/>
    <property type="evidence" value="ECO:0007669"/>
    <property type="project" value="InterPro"/>
</dbReference>
<dbReference type="RefSeq" id="XP_068365990.1">
    <property type="nucleotide sequence ID" value="XM_068499389.1"/>
</dbReference>